<feature type="transmembrane region" description="Helical" evidence="1">
    <location>
        <begin position="12"/>
        <end position="35"/>
    </location>
</feature>
<organism evidence="2 3">
    <name type="scientific">Desulfitobacterium dichloroeliminans (strain LMG P-21439 / DCA1)</name>
    <dbReference type="NCBI Taxonomy" id="871963"/>
    <lineage>
        <taxon>Bacteria</taxon>
        <taxon>Bacillati</taxon>
        <taxon>Bacillota</taxon>
        <taxon>Clostridia</taxon>
        <taxon>Eubacteriales</taxon>
        <taxon>Desulfitobacteriaceae</taxon>
        <taxon>Desulfitobacterium</taxon>
    </lineage>
</organism>
<evidence type="ECO:0000256" key="1">
    <source>
        <dbReference type="SAM" id="Phobius"/>
    </source>
</evidence>
<dbReference type="eggNOG" id="ENOG5032S57">
    <property type="taxonomic scope" value="Bacteria"/>
</dbReference>
<proteinExistence type="predicted"/>
<dbReference type="STRING" id="871963.Desdi_0706"/>
<keyword evidence="1" id="KW-0472">Membrane</keyword>
<dbReference type="EMBL" id="CP003344">
    <property type="protein sequence ID" value="AGA68233.1"/>
    <property type="molecule type" value="Genomic_DNA"/>
</dbReference>
<keyword evidence="3" id="KW-1185">Reference proteome</keyword>
<reference evidence="3" key="1">
    <citation type="submission" date="2012-02" db="EMBL/GenBank/DDBJ databases">
        <title>Complete sequence of Desulfitobacterium dichloroeliminans LMG P-21439.</title>
        <authorList>
            <person name="Lucas S."/>
            <person name="Han J."/>
            <person name="Lapidus A."/>
            <person name="Cheng J.-F."/>
            <person name="Goodwin L."/>
            <person name="Pitluck S."/>
            <person name="Peters L."/>
            <person name="Ovchinnikova G."/>
            <person name="Teshima H."/>
            <person name="Detter J.C."/>
            <person name="Han C."/>
            <person name="Tapia R."/>
            <person name="Land M."/>
            <person name="Hauser L."/>
            <person name="Kyrpides N."/>
            <person name="Ivanova N."/>
            <person name="Pagani I."/>
            <person name="Kruse T."/>
            <person name="de Vos W.M."/>
            <person name="Boon N."/>
            <person name="Smidt H."/>
            <person name="Woyke T."/>
        </authorList>
    </citation>
    <scope>NUCLEOTIDE SEQUENCE [LARGE SCALE GENOMIC DNA]</scope>
    <source>
        <strain evidence="3">LMG P-21439 / DCA1</strain>
    </source>
</reference>
<feature type="transmembrane region" description="Helical" evidence="1">
    <location>
        <begin position="101"/>
        <end position="122"/>
    </location>
</feature>
<evidence type="ECO:0000313" key="3">
    <source>
        <dbReference type="Proteomes" id="UP000010797"/>
    </source>
</evidence>
<dbReference type="HOGENOM" id="CLU_116245_0_0_9"/>
<gene>
    <name evidence="2" type="ordered locus">Desdi_0706</name>
</gene>
<dbReference type="RefSeq" id="WP_015261235.1">
    <property type="nucleotide sequence ID" value="NC_019903.1"/>
</dbReference>
<feature type="transmembrane region" description="Helical" evidence="1">
    <location>
        <begin position="57"/>
        <end position="80"/>
    </location>
</feature>
<keyword evidence="1" id="KW-0812">Transmembrane</keyword>
<dbReference type="AlphaFoldDB" id="L0F5K7"/>
<name>L0F5K7_DESDL</name>
<evidence type="ECO:0000313" key="2">
    <source>
        <dbReference type="EMBL" id="AGA68233.1"/>
    </source>
</evidence>
<dbReference type="KEGG" id="ddl:Desdi_0706"/>
<accession>L0F5K7</accession>
<sequence length="155" mass="17509">MGSLSNKRPLSCKFLILLHLILGMGAVFGGFVLILDPSGGIIKMPISILEHSPFDNFLIPGMILFIILGVFPLIISFALVKRWDWNLANRLNIFTKMHWSWAYSLYIGFALIVWITVELFFIKGIALVHVGYIFLGLMIQGVTMLPSVQKHYSIK</sequence>
<dbReference type="Proteomes" id="UP000010797">
    <property type="component" value="Chromosome"/>
</dbReference>
<keyword evidence="1" id="KW-1133">Transmembrane helix</keyword>
<dbReference type="OrthoDB" id="1909107at2"/>
<protein>
    <submittedName>
        <fullName evidence="2">Uncharacterized protein</fullName>
    </submittedName>
</protein>
<feature type="transmembrane region" description="Helical" evidence="1">
    <location>
        <begin position="128"/>
        <end position="148"/>
    </location>
</feature>